<feature type="transmembrane region" description="Helical" evidence="3">
    <location>
        <begin position="200"/>
        <end position="220"/>
    </location>
</feature>
<evidence type="ECO:0000256" key="1">
    <source>
        <dbReference type="ARBA" id="ARBA00022729"/>
    </source>
</evidence>
<evidence type="ECO:0000256" key="2">
    <source>
        <dbReference type="SAM" id="MobiDB-lite"/>
    </source>
</evidence>
<keyword evidence="6" id="KW-1185">Reference proteome</keyword>
<accession>A0A2T9ZL83</accession>
<evidence type="ECO:0000259" key="4">
    <source>
        <dbReference type="Pfam" id="PF10342"/>
    </source>
</evidence>
<dbReference type="Pfam" id="PF10342">
    <property type="entry name" value="Kre9_KNH"/>
    <property type="match status" value="1"/>
</dbReference>
<sequence>MIMSYIDAQLEIKEPNVSSVWSVGSEETISWRTKFGPDQVLTISLLEGETQSEMKLVSQITDSVRASDLKYLYKVEMDLEPGSNYEVKIESNGNEFYSKKFKIQGQNLTSGSNLTTKNAGSSKTNQTRIDDTGSNKDDLIKSKGTSNLLEKEPDSNRIHSNILESSFERTTNKDGSKIPTTNDKISSPIVSASCSIKRHFGNAIIPSALLMILFYFVIFLN</sequence>
<reference evidence="5 6" key="1">
    <citation type="journal article" date="2018" name="MBio">
        <title>Comparative Genomics Reveals the Core Gene Toolbox for the Fungus-Insect Symbiosis.</title>
        <authorList>
            <person name="Wang Y."/>
            <person name="Stata M."/>
            <person name="Wang W."/>
            <person name="Stajich J.E."/>
            <person name="White M.M."/>
            <person name="Moncalvo J.M."/>
        </authorList>
    </citation>
    <scope>NUCLEOTIDE SEQUENCE [LARGE SCALE GENOMIC DNA]</scope>
    <source>
        <strain evidence="5 6">SC-DP-2</strain>
    </source>
</reference>
<organism evidence="5 6">
    <name type="scientific">Smittium megazygosporum</name>
    <dbReference type="NCBI Taxonomy" id="133381"/>
    <lineage>
        <taxon>Eukaryota</taxon>
        <taxon>Fungi</taxon>
        <taxon>Fungi incertae sedis</taxon>
        <taxon>Zoopagomycota</taxon>
        <taxon>Kickxellomycotina</taxon>
        <taxon>Harpellomycetes</taxon>
        <taxon>Harpellales</taxon>
        <taxon>Legeriomycetaceae</taxon>
        <taxon>Smittium</taxon>
    </lineage>
</organism>
<dbReference type="OrthoDB" id="2317741at2759"/>
<feature type="compositionally biased region" description="Polar residues" evidence="2">
    <location>
        <begin position="109"/>
        <end position="127"/>
    </location>
</feature>
<dbReference type="InterPro" id="IPR052982">
    <property type="entry name" value="SRP1/TIP1-like"/>
</dbReference>
<evidence type="ECO:0000313" key="6">
    <source>
        <dbReference type="Proteomes" id="UP000245609"/>
    </source>
</evidence>
<keyword evidence="1" id="KW-0732">Signal</keyword>
<dbReference type="AlphaFoldDB" id="A0A2T9ZL83"/>
<evidence type="ECO:0000256" key="3">
    <source>
        <dbReference type="SAM" id="Phobius"/>
    </source>
</evidence>
<protein>
    <recommendedName>
        <fullName evidence="4">Yeast cell wall synthesis Kre9/Knh1-like N-terminal domain-containing protein</fullName>
    </recommendedName>
</protein>
<dbReference type="Proteomes" id="UP000245609">
    <property type="component" value="Unassembled WGS sequence"/>
</dbReference>
<feature type="domain" description="Yeast cell wall synthesis Kre9/Knh1-like N-terminal" evidence="4">
    <location>
        <begin position="15"/>
        <end position="103"/>
    </location>
</feature>
<dbReference type="EMBL" id="MBFS01000010">
    <property type="protein sequence ID" value="PVV05376.1"/>
    <property type="molecule type" value="Genomic_DNA"/>
</dbReference>
<feature type="compositionally biased region" description="Basic and acidic residues" evidence="2">
    <location>
        <begin position="128"/>
        <end position="141"/>
    </location>
</feature>
<dbReference type="InterPro" id="IPR018466">
    <property type="entry name" value="Kre9/Knh1-like_N"/>
</dbReference>
<comment type="caution">
    <text evidence="5">The sequence shown here is derived from an EMBL/GenBank/DDBJ whole genome shotgun (WGS) entry which is preliminary data.</text>
</comment>
<dbReference type="PANTHER" id="PTHR40633:SF6">
    <property type="entry name" value="MATRIX PROTEIN, PUTATIVE (AFU_ORTHOLOGUE AFUA_8G05410)-RELATED"/>
    <property type="match status" value="1"/>
</dbReference>
<dbReference type="PANTHER" id="PTHR40633">
    <property type="entry name" value="MATRIX PROTEIN, PUTATIVE (AFU_ORTHOLOGUE AFUA_8G05410)-RELATED"/>
    <property type="match status" value="1"/>
</dbReference>
<evidence type="ECO:0000313" key="5">
    <source>
        <dbReference type="EMBL" id="PVV05376.1"/>
    </source>
</evidence>
<keyword evidence="3" id="KW-1133">Transmembrane helix</keyword>
<gene>
    <name evidence="5" type="ORF">BB560_000096</name>
</gene>
<keyword evidence="3" id="KW-0472">Membrane</keyword>
<name>A0A2T9ZL83_9FUNG</name>
<keyword evidence="3" id="KW-0812">Transmembrane</keyword>
<feature type="region of interest" description="Disordered" evidence="2">
    <location>
        <begin position="109"/>
        <end position="152"/>
    </location>
</feature>
<proteinExistence type="predicted"/>